<dbReference type="PANTHER" id="PTHR31334:SF1">
    <property type="entry name" value="GUANINE NUCLEOTIDE EXCHANGE PROTEIN SMCR8"/>
    <property type="match status" value="1"/>
</dbReference>
<feature type="region of interest" description="Disordered" evidence="6">
    <location>
        <begin position="390"/>
        <end position="429"/>
    </location>
</feature>
<accession>A0A226DZT6</accession>
<reference evidence="8 9" key="1">
    <citation type="submission" date="2015-12" db="EMBL/GenBank/DDBJ databases">
        <title>The genome of Folsomia candida.</title>
        <authorList>
            <person name="Faddeeva A."/>
            <person name="Derks M.F."/>
            <person name="Anvar Y."/>
            <person name="Smit S."/>
            <person name="Van Straalen N."/>
            <person name="Roelofs D."/>
        </authorList>
    </citation>
    <scope>NUCLEOTIDE SEQUENCE [LARGE SCALE GENOMIC DNA]</scope>
    <source>
        <strain evidence="8 9">VU population</strain>
        <tissue evidence="8">Whole body</tissue>
    </source>
</reference>
<proteinExistence type="inferred from homology"/>
<dbReference type="EMBL" id="LNIX01000008">
    <property type="protein sequence ID" value="OXA51005.1"/>
    <property type="molecule type" value="Genomic_DNA"/>
</dbReference>
<comment type="caution">
    <text evidence="8">The sequence shown here is derived from an EMBL/GenBank/DDBJ whole genome shotgun (WGS) entry which is preliminary data.</text>
</comment>
<organism evidence="8 9">
    <name type="scientific">Folsomia candida</name>
    <name type="common">Springtail</name>
    <dbReference type="NCBI Taxonomy" id="158441"/>
    <lineage>
        <taxon>Eukaryota</taxon>
        <taxon>Metazoa</taxon>
        <taxon>Ecdysozoa</taxon>
        <taxon>Arthropoda</taxon>
        <taxon>Hexapoda</taxon>
        <taxon>Collembola</taxon>
        <taxon>Entomobryomorpha</taxon>
        <taxon>Isotomoidea</taxon>
        <taxon>Isotomidae</taxon>
        <taxon>Proisotominae</taxon>
        <taxon>Folsomia</taxon>
    </lineage>
</organism>
<evidence type="ECO:0000259" key="7">
    <source>
        <dbReference type="PROSITE" id="PS51834"/>
    </source>
</evidence>
<dbReference type="Pfam" id="PF11704">
    <property type="entry name" value="Folliculin"/>
    <property type="match status" value="1"/>
</dbReference>
<dbReference type="GO" id="GO:0006914">
    <property type="term" value="P:autophagy"/>
    <property type="evidence" value="ECO:0007669"/>
    <property type="project" value="UniProtKB-KW"/>
</dbReference>
<dbReference type="GO" id="GO:0032045">
    <property type="term" value="C:guanyl-nucleotide exchange factor complex"/>
    <property type="evidence" value="ECO:0007669"/>
    <property type="project" value="TreeGrafter"/>
</dbReference>
<keyword evidence="4" id="KW-0072">Autophagy</keyword>
<evidence type="ECO:0000256" key="2">
    <source>
        <dbReference type="ARBA" id="ARBA00022490"/>
    </source>
</evidence>
<name>A0A226DZT6_FOLCA</name>
<comment type="similarity">
    <text evidence="5">Belongs to the SMCR8 family.</text>
</comment>
<dbReference type="InterPro" id="IPR037521">
    <property type="entry name" value="FLCN/SMCR8_DENN"/>
</dbReference>
<dbReference type="STRING" id="158441.A0A226DZT6"/>
<dbReference type="GO" id="GO:0005096">
    <property type="term" value="F:GTPase activator activity"/>
    <property type="evidence" value="ECO:0007669"/>
    <property type="project" value="InterPro"/>
</dbReference>
<dbReference type="GO" id="GO:0005085">
    <property type="term" value="F:guanyl-nucleotide exchange factor activity"/>
    <property type="evidence" value="ECO:0007669"/>
    <property type="project" value="UniProtKB-KW"/>
</dbReference>
<evidence type="ECO:0000256" key="3">
    <source>
        <dbReference type="ARBA" id="ARBA00022658"/>
    </source>
</evidence>
<keyword evidence="2" id="KW-0963">Cytoplasm</keyword>
<keyword evidence="3" id="KW-0344">Guanine-nucleotide releasing factor</keyword>
<dbReference type="AlphaFoldDB" id="A0A226DZT6"/>
<sequence>MHLDDLLRPQGFAMSQSYPEFVPVHYENTEEPRNVFSALPREFQVMQESRVPLLQVEPEVCQGQERDELDPTFLDFIILAEFSELEGPIPLATIPECANSSLCLNDFTVHLMSTDYQVNSVGQFKISEDTQVLRKNVFKNVHVFMQYFTLYDIKARGFVRPFCFGYVSKDHVKLDHNLDMLISEFEKMTKVLKQANRTWFGGELAQYLDKLRAAKDAFIQRRTAKCQPPADDMFTFDPNVINDSSEDEDDPDAITLDQIAHQYMEIEAILETVKSFENPFLISQLDKLSSFLDVHLPSHPAFVNLLSKLDISVAPNSVQRSISAINVPLVHPLKAKGESLRPLTTLGQVGIVHLLWKLVVLHSTHRKDLIFGIIRELGDEFEKHCSHLREERRRKKGLNNSSSSSSNGDSPKKGIEAREEDGNEPEVKLKAEEERLTIFTTSEEESLQNFLQNGEVVLILEKIHVTCPPPPSSSTPDNKSGSYHTVASELYSDAVQGEEGAADNPTPLQETELKQSISSYGSHSSSSERETGSTITVLAAVPGPSSPTPDPITEETITRKPWFEYVEASLTRGSPGHGILKFFRHYPKVAHHVYYSVLIGRPIVICGGEDQRSKVSRIITALTPFVPPQEKIHSSRHQNTSSPSTWKLLRWHRGVLVSSHLSSFKLIGLCIPERLSVHDLIAARDQNGVTILNMAVKGSPIVLLGPAYSGRFLAAFEPDVQIQRNFHNSDLAFLTYLGSILTEIQGKVYLLKSLEERDGKKKRQTWKELNLKASDSEIVKHWGTLVSSADQVLQIF</sequence>
<comment type="subcellular location">
    <subcellularLocation>
        <location evidence="1">Cytoplasm</location>
    </subcellularLocation>
</comment>
<feature type="region of interest" description="Disordered" evidence="6">
    <location>
        <begin position="512"/>
        <end position="532"/>
    </location>
</feature>
<dbReference type="OMA" id="MSTDYQV"/>
<evidence type="ECO:0000256" key="5">
    <source>
        <dbReference type="ARBA" id="ARBA00038137"/>
    </source>
</evidence>
<evidence type="ECO:0000313" key="9">
    <source>
        <dbReference type="Proteomes" id="UP000198287"/>
    </source>
</evidence>
<dbReference type="PROSITE" id="PS51834">
    <property type="entry name" value="DENN_FLCN_SMCR8"/>
    <property type="match status" value="1"/>
</dbReference>
<dbReference type="Proteomes" id="UP000198287">
    <property type="component" value="Unassembled WGS sequence"/>
</dbReference>
<protein>
    <submittedName>
        <fullName evidence="8">Smith-Magenis syndrome chromosomal region candidate gene 8 protein</fullName>
    </submittedName>
</protein>
<evidence type="ECO:0000256" key="1">
    <source>
        <dbReference type="ARBA" id="ARBA00004496"/>
    </source>
</evidence>
<evidence type="ECO:0000256" key="4">
    <source>
        <dbReference type="ARBA" id="ARBA00023006"/>
    </source>
</evidence>
<keyword evidence="9" id="KW-1185">Reference proteome</keyword>
<feature type="domain" description="UDENN FLCN/SMCR8-type" evidence="7">
    <location>
        <begin position="64"/>
        <end position="787"/>
    </location>
</feature>
<evidence type="ECO:0000256" key="6">
    <source>
        <dbReference type="SAM" id="MobiDB-lite"/>
    </source>
</evidence>
<gene>
    <name evidence="8" type="ORF">Fcan01_14303</name>
</gene>
<dbReference type="PANTHER" id="PTHR31334">
    <property type="entry name" value="SMITH-MAGENIS SYNDROME REGION GENE 8 PROTEIN"/>
    <property type="match status" value="1"/>
</dbReference>
<evidence type="ECO:0000313" key="8">
    <source>
        <dbReference type="EMBL" id="OXA51005.1"/>
    </source>
</evidence>
<dbReference type="OrthoDB" id="2289278at2759"/>
<dbReference type="InterPro" id="IPR037520">
    <property type="entry name" value="Folliculin/SMCR8_longin"/>
</dbReference>
<feature type="compositionally biased region" description="Low complexity" evidence="6">
    <location>
        <begin position="516"/>
        <end position="525"/>
    </location>
</feature>
<dbReference type="GO" id="GO:0005737">
    <property type="term" value="C:cytoplasm"/>
    <property type="evidence" value="ECO:0007669"/>
    <property type="project" value="UniProtKB-SubCell"/>
</dbReference>